<dbReference type="PANTHER" id="PTHR43628">
    <property type="entry name" value="ACTIVATOR OF C KINASE PROTEIN 1-RELATED"/>
    <property type="match status" value="1"/>
</dbReference>
<dbReference type="Gene3D" id="1.25.40.10">
    <property type="entry name" value="Tetratricopeptide repeat domain"/>
    <property type="match status" value="1"/>
</dbReference>
<dbReference type="EMBL" id="CAJVPL010003446">
    <property type="protein sequence ID" value="CAG8632906.1"/>
    <property type="molecule type" value="Genomic_DNA"/>
</dbReference>
<name>A0A9N9DEN9_9GLOM</name>
<dbReference type="SMART" id="SM00671">
    <property type="entry name" value="SEL1"/>
    <property type="match status" value="4"/>
</dbReference>
<gene>
    <name evidence="1" type="ORF">AGERDE_LOCUS10613</name>
</gene>
<dbReference type="AlphaFoldDB" id="A0A9N9DEN9"/>
<dbReference type="PANTHER" id="PTHR43628:SF1">
    <property type="entry name" value="CHITIN SYNTHASE REGULATORY FACTOR 2-RELATED"/>
    <property type="match status" value="1"/>
</dbReference>
<dbReference type="OrthoDB" id="2367144at2759"/>
<accession>A0A9N9DEN9</accession>
<dbReference type="InterPro" id="IPR006597">
    <property type="entry name" value="Sel1-like"/>
</dbReference>
<evidence type="ECO:0000313" key="1">
    <source>
        <dbReference type="EMBL" id="CAG8632906.1"/>
    </source>
</evidence>
<protein>
    <submittedName>
        <fullName evidence="1">2275_t:CDS:1</fullName>
    </submittedName>
</protein>
<comment type="caution">
    <text evidence="1">The sequence shown here is derived from an EMBL/GenBank/DDBJ whole genome shotgun (WGS) entry which is preliminary data.</text>
</comment>
<proteinExistence type="predicted"/>
<reference evidence="1" key="1">
    <citation type="submission" date="2021-06" db="EMBL/GenBank/DDBJ databases">
        <authorList>
            <person name="Kallberg Y."/>
            <person name="Tangrot J."/>
            <person name="Rosling A."/>
        </authorList>
    </citation>
    <scope>NUCLEOTIDE SEQUENCE</scope>
    <source>
        <strain evidence="1">MT106</strain>
    </source>
</reference>
<dbReference type="Pfam" id="PF08238">
    <property type="entry name" value="Sel1"/>
    <property type="match status" value="4"/>
</dbReference>
<sequence length="214" mass="24904">MSSLLDLKELREVFYAVKDPGPYSSDGNVIKSVDEWINSQGTTRKKVFQLLIEEADESIYACMLGLFYHHGIGVRADHSMAFNSYRFAAESSNDAFAQNQLGYCYRDGLGTIGSSEKAFEWFKKSAERGHICGMRTLADHYYNGWGYEQNFRRAFFWYSKAYSNGNSRAIQGLFNCHEKGYGTQRDMHKALYWAKKDQLIHWSFLPKLFKRRHY</sequence>
<dbReference type="InterPro" id="IPR011990">
    <property type="entry name" value="TPR-like_helical_dom_sf"/>
</dbReference>
<keyword evidence="2" id="KW-1185">Reference proteome</keyword>
<evidence type="ECO:0000313" key="2">
    <source>
        <dbReference type="Proteomes" id="UP000789831"/>
    </source>
</evidence>
<dbReference type="Proteomes" id="UP000789831">
    <property type="component" value="Unassembled WGS sequence"/>
</dbReference>
<dbReference type="InterPro" id="IPR052945">
    <property type="entry name" value="Mitotic_Regulator"/>
</dbReference>
<dbReference type="SUPFAM" id="SSF81901">
    <property type="entry name" value="HCP-like"/>
    <property type="match status" value="1"/>
</dbReference>
<organism evidence="1 2">
    <name type="scientific">Ambispora gerdemannii</name>
    <dbReference type="NCBI Taxonomy" id="144530"/>
    <lineage>
        <taxon>Eukaryota</taxon>
        <taxon>Fungi</taxon>
        <taxon>Fungi incertae sedis</taxon>
        <taxon>Mucoromycota</taxon>
        <taxon>Glomeromycotina</taxon>
        <taxon>Glomeromycetes</taxon>
        <taxon>Archaeosporales</taxon>
        <taxon>Ambisporaceae</taxon>
        <taxon>Ambispora</taxon>
    </lineage>
</organism>